<proteinExistence type="predicted"/>
<reference evidence="1 2" key="1">
    <citation type="journal article" date="2015" name="Antonie Van Leeuwenhoek">
        <title>Prauserella endophytica sp. nov., an endophytic actinobacterium isolated from Tamarix taklamakanensis.</title>
        <authorList>
            <person name="Liu J.M."/>
            <person name="Habden X."/>
            <person name="Guo L."/>
            <person name="Tuo L."/>
            <person name="Jiang Z.K."/>
            <person name="Liu S.W."/>
            <person name="Liu X.F."/>
            <person name="Chen L."/>
            <person name="Li R.F."/>
            <person name="Zhang Y.Q."/>
            <person name="Sun C.H."/>
        </authorList>
    </citation>
    <scope>NUCLEOTIDE SEQUENCE [LARGE SCALE GENOMIC DNA]</scope>
    <source>
        <strain evidence="1 2">CGMCC 4.7182</strain>
    </source>
</reference>
<comment type="caution">
    <text evidence="1">The sequence shown here is derived from an EMBL/GenBank/DDBJ whole genome shotgun (WGS) entry which is preliminary data.</text>
</comment>
<gene>
    <name evidence="1" type="ORF">FCN18_37350</name>
</gene>
<keyword evidence="2" id="KW-1185">Reference proteome</keyword>
<name>A0ABY2RST6_9PSEU</name>
<dbReference type="Proteomes" id="UP000309992">
    <property type="component" value="Unassembled WGS sequence"/>
</dbReference>
<evidence type="ECO:0000313" key="2">
    <source>
        <dbReference type="Proteomes" id="UP000309992"/>
    </source>
</evidence>
<sequence length="112" mass="11727">MTLTIQDLSTEYIYIGVTGDVPSTGAEVAFKTAGTDPIEADWEPAILVNNAHALWADAVASGATGDYYVAILVGSFGGNTVAPAVGSYQVWLRLTDTTERPVRIAPEALVVA</sequence>
<protein>
    <submittedName>
        <fullName evidence="1">Uncharacterized protein</fullName>
    </submittedName>
</protein>
<accession>A0ABY2RST6</accession>
<organism evidence="1 2">
    <name type="scientific">Prauserella endophytica</name>
    <dbReference type="NCBI Taxonomy" id="1592324"/>
    <lineage>
        <taxon>Bacteria</taxon>
        <taxon>Bacillati</taxon>
        <taxon>Actinomycetota</taxon>
        <taxon>Actinomycetes</taxon>
        <taxon>Pseudonocardiales</taxon>
        <taxon>Pseudonocardiaceae</taxon>
        <taxon>Prauserella</taxon>
        <taxon>Prauserella coralliicola group</taxon>
    </lineage>
</organism>
<dbReference type="EMBL" id="SWMS01000049">
    <property type="protein sequence ID" value="TKG58885.1"/>
    <property type="molecule type" value="Genomic_DNA"/>
</dbReference>
<evidence type="ECO:0000313" key="1">
    <source>
        <dbReference type="EMBL" id="TKG58885.1"/>
    </source>
</evidence>
<dbReference type="RefSeq" id="WP_137097414.1">
    <property type="nucleotide sequence ID" value="NZ_SWMS01000049.1"/>
</dbReference>